<reference evidence="5 6" key="1">
    <citation type="submission" date="2019-08" db="EMBL/GenBank/DDBJ databases">
        <title>Marinobacter ZYF650 sp. nov., a marine bacterium isolated from seawater of the Mariana trench.</title>
        <authorList>
            <person name="Ahmad W."/>
        </authorList>
    </citation>
    <scope>NUCLEOTIDE SEQUENCE [LARGE SCALE GENOMIC DNA]</scope>
    <source>
        <strain evidence="5 6">ZYF650</strain>
    </source>
</reference>
<dbReference type="Proteomes" id="UP000323161">
    <property type="component" value="Unassembled WGS sequence"/>
</dbReference>
<gene>
    <name evidence="5" type="ORF">FWJ25_17640</name>
</gene>
<evidence type="ECO:0000256" key="1">
    <source>
        <dbReference type="ARBA" id="ARBA00022516"/>
    </source>
</evidence>
<dbReference type="PANTHER" id="PTHR38764:SF1">
    <property type="entry name" value="ACYL CARRIER PROTEIN PHOSPHODIESTERASE"/>
    <property type="match status" value="1"/>
</dbReference>
<evidence type="ECO:0000313" key="6">
    <source>
        <dbReference type="Proteomes" id="UP000323161"/>
    </source>
</evidence>
<keyword evidence="4" id="KW-0275">Fatty acid biosynthesis</keyword>
<dbReference type="EMBL" id="VTUU01000013">
    <property type="protein sequence ID" value="KAA1171006.1"/>
    <property type="molecule type" value="Genomic_DNA"/>
</dbReference>
<dbReference type="RefSeq" id="WP_149601584.1">
    <property type="nucleotide sequence ID" value="NZ_VTUU01000013.1"/>
</dbReference>
<dbReference type="AlphaFoldDB" id="A0A5B0V8K9"/>
<evidence type="ECO:0000256" key="2">
    <source>
        <dbReference type="ARBA" id="ARBA00022801"/>
    </source>
</evidence>
<dbReference type="GO" id="GO:0006633">
    <property type="term" value="P:fatty acid biosynthetic process"/>
    <property type="evidence" value="ECO:0007669"/>
    <property type="project" value="UniProtKB-KW"/>
</dbReference>
<dbReference type="GO" id="GO:0008770">
    <property type="term" value="F:[acyl-carrier-protein] phosphodiesterase activity"/>
    <property type="evidence" value="ECO:0007669"/>
    <property type="project" value="InterPro"/>
</dbReference>
<comment type="caution">
    <text evidence="5">The sequence shown here is derived from an EMBL/GenBank/DDBJ whole genome shotgun (WGS) entry which is preliminary data.</text>
</comment>
<dbReference type="PIRSF" id="PIRSF011489">
    <property type="entry name" value="DUF479"/>
    <property type="match status" value="1"/>
</dbReference>
<keyword evidence="1" id="KW-0444">Lipid biosynthesis</keyword>
<dbReference type="InterPro" id="IPR007431">
    <property type="entry name" value="ACP_PD"/>
</dbReference>
<protein>
    <submittedName>
        <fullName evidence="5">DUF479 domain-containing protein</fullName>
    </submittedName>
</protein>
<sequence>MNHLAHAFLAPDSAEARVGSILGDFTRGVNLDALPENVMLGVRHHRTVDAFTDRHPAVLQSKQFFSPQRRRFAGVALDILYDHYLLRHWKAFSNSSRDTFIELVYSELREHEELMPENMVKVSRRMIEHDWFRSYADLNNIGYALDRVAMRIRFQNRFEGIIEEIREHDHQLESLFLEFFPDLQKVAGGI</sequence>
<keyword evidence="4" id="KW-0276">Fatty acid metabolism</keyword>
<evidence type="ECO:0000313" key="5">
    <source>
        <dbReference type="EMBL" id="KAA1171006.1"/>
    </source>
</evidence>
<proteinExistence type="predicted"/>
<accession>A0A5B0V8K9</accession>
<organism evidence="5 6">
    <name type="scientific">Marinobacter salinexigens</name>
    <dbReference type="NCBI Taxonomy" id="2919747"/>
    <lineage>
        <taxon>Bacteria</taxon>
        <taxon>Pseudomonadati</taxon>
        <taxon>Pseudomonadota</taxon>
        <taxon>Gammaproteobacteria</taxon>
        <taxon>Pseudomonadales</taxon>
        <taxon>Marinobacteraceae</taxon>
        <taxon>Marinobacter</taxon>
    </lineage>
</organism>
<keyword evidence="3" id="KW-0443">Lipid metabolism</keyword>
<evidence type="ECO:0000256" key="3">
    <source>
        <dbReference type="ARBA" id="ARBA00023098"/>
    </source>
</evidence>
<name>A0A5B0V8K9_9GAMM</name>
<keyword evidence="2" id="KW-0378">Hydrolase</keyword>
<dbReference type="Pfam" id="PF04336">
    <property type="entry name" value="ACP_PD"/>
    <property type="match status" value="1"/>
</dbReference>
<dbReference type="PANTHER" id="PTHR38764">
    <property type="entry name" value="ACYL CARRIER PROTEIN PHOSPHODIESTERASE"/>
    <property type="match status" value="1"/>
</dbReference>
<evidence type="ECO:0000256" key="4">
    <source>
        <dbReference type="ARBA" id="ARBA00023160"/>
    </source>
</evidence>
<keyword evidence="6" id="KW-1185">Reference proteome</keyword>